<dbReference type="InterPro" id="IPR008538">
    <property type="entry name" value="Uma2"/>
</dbReference>
<dbReference type="Proteomes" id="UP000645610">
    <property type="component" value="Unassembled WGS sequence"/>
</dbReference>
<dbReference type="AlphaFoldDB" id="A0A931BKN1"/>
<proteinExistence type="predicted"/>
<feature type="domain" description="Putative restriction endonuclease" evidence="1">
    <location>
        <begin position="3"/>
        <end position="80"/>
    </location>
</feature>
<dbReference type="CDD" id="cd06260">
    <property type="entry name" value="DUF820-like"/>
    <property type="match status" value="1"/>
</dbReference>
<keyword evidence="2" id="KW-0255">Endonuclease</keyword>
<dbReference type="InterPro" id="IPR012296">
    <property type="entry name" value="Nuclease_put_TT1808"/>
</dbReference>
<organism evidence="2 3">
    <name type="scientific">Hymenobacter properus</name>
    <dbReference type="NCBI Taxonomy" id="2791026"/>
    <lineage>
        <taxon>Bacteria</taxon>
        <taxon>Pseudomonadati</taxon>
        <taxon>Bacteroidota</taxon>
        <taxon>Cytophagia</taxon>
        <taxon>Cytophagales</taxon>
        <taxon>Hymenobacteraceae</taxon>
        <taxon>Hymenobacter</taxon>
    </lineage>
</organism>
<protein>
    <submittedName>
        <fullName evidence="2">Uma2 family endonuclease</fullName>
    </submittedName>
</protein>
<dbReference type="GO" id="GO:0004519">
    <property type="term" value="F:endonuclease activity"/>
    <property type="evidence" value="ECO:0007669"/>
    <property type="project" value="UniProtKB-KW"/>
</dbReference>
<gene>
    <name evidence="2" type="ORF">I2I01_15700</name>
</gene>
<accession>A0A931BKN1</accession>
<dbReference type="Gene3D" id="3.90.1570.10">
    <property type="entry name" value="tt1808, chain A"/>
    <property type="match status" value="1"/>
</dbReference>
<keyword evidence="2" id="KW-0378">Hydrolase</keyword>
<dbReference type="PANTHER" id="PTHR36558">
    <property type="entry name" value="GLR1098 PROTEIN"/>
    <property type="match status" value="1"/>
</dbReference>
<name>A0A931BKN1_9BACT</name>
<comment type="caution">
    <text evidence="2">The sequence shown here is derived from an EMBL/GenBank/DDBJ whole genome shotgun (WGS) entry which is preliminary data.</text>
</comment>
<evidence type="ECO:0000313" key="2">
    <source>
        <dbReference type="EMBL" id="MBF9143092.1"/>
    </source>
</evidence>
<evidence type="ECO:0000259" key="1">
    <source>
        <dbReference type="Pfam" id="PF05685"/>
    </source>
</evidence>
<reference evidence="2 3" key="1">
    <citation type="submission" date="2020-11" db="EMBL/GenBank/DDBJ databases">
        <authorList>
            <person name="Kim M.K."/>
        </authorList>
    </citation>
    <scope>NUCLEOTIDE SEQUENCE [LARGE SCALE GENOMIC DNA]</scope>
    <source>
        <strain evidence="2 3">BT439</strain>
    </source>
</reference>
<dbReference type="EMBL" id="JADQDP010000003">
    <property type="protein sequence ID" value="MBF9143092.1"/>
    <property type="molecule type" value="Genomic_DNA"/>
</dbReference>
<dbReference type="PANTHER" id="PTHR36558:SF1">
    <property type="entry name" value="RESTRICTION ENDONUCLEASE DOMAIN-CONTAINING PROTEIN-RELATED"/>
    <property type="match status" value="1"/>
</dbReference>
<keyword evidence="2" id="KW-0540">Nuclease</keyword>
<dbReference type="InterPro" id="IPR011335">
    <property type="entry name" value="Restrct_endonuc-II-like"/>
</dbReference>
<evidence type="ECO:0000313" key="3">
    <source>
        <dbReference type="Proteomes" id="UP000645610"/>
    </source>
</evidence>
<sequence length="93" mass="10430">MEREAECKHEYFEGVIRAMAGASYAHNRICTNLTVEIGSQLRGKNCSAVGSDQRLQILSGSAYVYPDLTVVCGQPEFNKERKSLIRCSTPRCW</sequence>
<dbReference type="Pfam" id="PF05685">
    <property type="entry name" value="Uma2"/>
    <property type="match status" value="1"/>
</dbReference>
<keyword evidence="3" id="KW-1185">Reference proteome</keyword>
<dbReference type="SUPFAM" id="SSF52980">
    <property type="entry name" value="Restriction endonuclease-like"/>
    <property type="match status" value="1"/>
</dbReference>